<keyword evidence="10" id="KW-1185">Reference proteome</keyword>
<evidence type="ECO:0000313" key="10">
    <source>
        <dbReference type="Proteomes" id="UP001634394"/>
    </source>
</evidence>
<dbReference type="Gene3D" id="3.40.850.10">
    <property type="entry name" value="Kinesin motor domain"/>
    <property type="match status" value="1"/>
</dbReference>
<dbReference type="Gene3D" id="1.20.5.4820">
    <property type="match status" value="1"/>
</dbReference>
<dbReference type="Pfam" id="PF00063">
    <property type="entry name" value="Myosin_head"/>
    <property type="match status" value="1"/>
</dbReference>
<dbReference type="PANTHER" id="PTHR13140:SF289">
    <property type="entry name" value="UNCONVENTIONAL MYOSIN-XIX"/>
    <property type="match status" value="1"/>
</dbReference>
<dbReference type="EMBL" id="JBJQND010000013">
    <property type="protein sequence ID" value="KAL3857556.1"/>
    <property type="molecule type" value="Genomic_DNA"/>
</dbReference>
<organism evidence="9 10">
    <name type="scientific">Sinanodonta woodiana</name>
    <name type="common">Chinese pond mussel</name>
    <name type="synonym">Anodonta woodiana</name>
    <dbReference type="NCBI Taxonomy" id="1069815"/>
    <lineage>
        <taxon>Eukaryota</taxon>
        <taxon>Metazoa</taxon>
        <taxon>Spiralia</taxon>
        <taxon>Lophotrochozoa</taxon>
        <taxon>Mollusca</taxon>
        <taxon>Bivalvia</taxon>
        <taxon>Autobranchia</taxon>
        <taxon>Heteroconchia</taxon>
        <taxon>Palaeoheterodonta</taxon>
        <taxon>Unionida</taxon>
        <taxon>Unionoidea</taxon>
        <taxon>Unionidae</taxon>
        <taxon>Unioninae</taxon>
        <taxon>Sinanodonta</taxon>
    </lineage>
</organism>
<dbReference type="Gene3D" id="1.20.58.530">
    <property type="match status" value="1"/>
</dbReference>
<dbReference type="PANTHER" id="PTHR13140">
    <property type="entry name" value="MYOSIN"/>
    <property type="match status" value="1"/>
</dbReference>
<keyword evidence="5 6" id="KW-0009">Actin-binding</keyword>
<evidence type="ECO:0000256" key="6">
    <source>
        <dbReference type="PROSITE-ProRule" id="PRU00782"/>
    </source>
</evidence>
<feature type="region of interest" description="Disordered" evidence="7">
    <location>
        <begin position="736"/>
        <end position="761"/>
    </location>
</feature>
<evidence type="ECO:0000256" key="4">
    <source>
        <dbReference type="ARBA" id="ARBA00023175"/>
    </source>
</evidence>
<dbReference type="Gene3D" id="1.20.120.720">
    <property type="entry name" value="Myosin VI head, motor domain, U50 subdomain"/>
    <property type="match status" value="1"/>
</dbReference>
<keyword evidence="1 6" id="KW-0547">Nucleotide-binding</keyword>
<dbReference type="InterPro" id="IPR001609">
    <property type="entry name" value="Myosin_head_motor_dom-like"/>
</dbReference>
<evidence type="ECO:0000313" key="9">
    <source>
        <dbReference type="EMBL" id="KAL3857556.1"/>
    </source>
</evidence>
<proteinExistence type="inferred from homology"/>
<dbReference type="InterPro" id="IPR027417">
    <property type="entry name" value="P-loop_NTPase"/>
</dbReference>
<dbReference type="SUPFAM" id="SSF52540">
    <property type="entry name" value="P-loop containing nucleoside triphosphate hydrolases"/>
    <property type="match status" value="1"/>
</dbReference>
<dbReference type="GO" id="GO:0003774">
    <property type="term" value="F:cytoskeletal motor activity"/>
    <property type="evidence" value="ECO:0007669"/>
    <property type="project" value="UniProtKB-UniRule"/>
</dbReference>
<evidence type="ECO:0000256" key="1">
    <source>
        <dbReference type="ARBA" id="ARBA00022741"/>
    </source>
</evidence>
<dbReference type="InterPro" id="IPR000048">
    <property type="entry name" value="IQ_motif_EF-hand-BS"/>
</dbReference>
<dbReference type="PROSITE" id="PS50096">
    <property type="entry name" value="IQ"/>
    <property type="match status" value="1"/>
</dbReference>
<feature type="compositionally biased region" description="Basic residues" evidence="7">
    <location>
        <begin position="746"/>
        <end position="756"/>
    </location>
</feature>
<keyword evidence="3 6" id="KW-0518">Myosin</keyword>
<evidence type="ECO:0000256" key="5">
    <source>
        <dbReference type="ARBA" id="ARBA00023203"/>
    </source>
</evidence>
<dbReference type="Gene3D" id="1.10.10.820">
    <property type="match status" value="1"/>
</dbReference>
<feature type="region of interest" description="Actin-binding" evidence="6">
    <location>
        <begin position="630"/>
        <end position="652"/>
    </location>
</feature>
<dbReference type="InterPro" id="IPR036961">
    <property type="entry name" value="Kinesin_motor_dom_sf"/>
</dbReference>
<dbReference type="Pfam" id="PF00612">
    <property type="entry name" value="IQ"/>
    <property type="match status" value="1"/>
</dbReference>
<feature type="binding site" evidence="6">
    <location>
        <begin position="162"/>
        <end position="169"/>
    </location>
    <ligand>
        <name>ATP</name>
        <dbReference type="ChEBI" id="CHEBI:30616"/>
    </ligand>
</feature>
<dbReference type="Proteomes" id="UP001634394">
    <property type="component" value="Unassembled WGS sequence"/>
</dbReference>
<dbReference type="GO" id="GO:0005524">
    <property type="term" value="F:ATP binding"/>
    <property type="evidence" value="ECO:0007669"/>
    <property type="project" value="UniProtKB-UniRule"/>
</dbReference>
<gene>
    <name evidence="9" type="ORF">ACJMK2_012208</name>
</gene>
<dbReference type="PROSITE" id="PS51456">
    <property type="entry name" value="MYOSIN_MOTOR"/>
    <property type="match status" value="1"/>
</dbReference>
<comment type="caution">
    <text evidence="9">The sequence shown here is derived from an EMBL/GenBank/DDBJ whole genome shotgun (WGS) entry which is preliminary data.</text>
</comment>
<dbReference type="SMART" id="SM00015">
    <property type="entry name" value="IQ"/>
    <property type="match status" value="2"/>
</dbReference>
<reference evidence="9 10" key="1">
    <citation type="submission" date="2024-11" db="EMBL/GenBank/DDBJ databases">
        <title>Chromosome-level genome assembly of the freshwater bivalve Anodonta woodiana.</title>
        <authorList>
            <person name="Chen X."/>
        </authorList>
    </citation>
    <scope>NUCLEOTIDE SEQUENCE [LARGE SCALE GENOMIC DNA]</scope>
    <source>
        <strain evidence="9">MN2024</strain>
        <tissue evidence="9">Gills</tissue>
    </source>
</reference>
<dbReference type="PRINTS" id="PR00193">
    <property type="entry name" value="MYOSINHEAVY"/>
</dbReference>
<dbReference type="CDD" id="cd00124">
    <property type="entry name" value="MYSc"/>
    <property type="match status" value="1"/>
</dbReference>
<dbReference type="GO" id="GO:0016459">
    <property type="term" value="C:myosin complex"/>
    <property type="evidence" value="ECO:0007669"/>
    <property type="project" value="UniProtKB-KW"/>
</dbReference>
<evidence type="ECO:0000256" key="7">
    <source>
        <dbReference type="SAM" id="MobiDB-lite"/>
    </source>
</evidence>
<comment type="similarity">
    <text evidence="6">Belongs to the TRAFAC class myosin-kinesin ATPase superfamily. Myosin family.</text>
</comment>
<keyword evidence="4 6" id="KW-0505">Motor protein</keyword>
<accession>A0ABD3V7H2</accession>
<keyword evidence="2 6" id="KW-0067">ATP-binding</keyword>
<evidence type="ECO:0000259" key="8">
    <source>
        <dbReference type="PROSITE" id="PS51456"/>
    </source>
</evidence>
<dbReference type="GO" id="GO:0003779">
    <property type="term" value="F:actin binding"/>
    <property type="evidence" value="ECO:0007669"/>
    <property type="project" value="UniProtKB-KW"/>
</dbReference>
<dbReference type="SMART" id="SM00242">
    <property type="entry name" value="MYSc"/>
    <property type="match status" value="1"/>
</dbReference>
<name>A0ABD3V7H2_SINWO</name>
<protein>
    <recommendedName>
        <fullName evidence="8">Myosin motor domain-containing protein</fullName>
    </recommendedName>
</protein>
<evidence type="ECO:0000256" key="2">
    <source>
        <dbReference type="ARBA" id="ARBA00022840"/>
    </source>
</evidence>
<evidence type="ECO:0000256" key="3">
    <source>
        <dbReference type="ARBA" id="ARBA00023123"/>
    </source>
</evidence>
<dbReference type="AlphaFoldDB" id="A0ABD3V7H2"/>
<feature type="domain" description="Myosin motor" evidence="8">
    <location>
        <begin position="68"/>
        <end position="809"/>
    </location>
</feature>
<sequence>MSNEQNQVKKLHMLTPGDPVWILDQDLIWRDVIIMSIQKHHCIVKSQDGMYREVPVENVFLQPEGDLTSVNNLTRLTPLHQASVLSCLEQRYIAGHYYTRAGNSLLAVNPFCDCQYLYNTDKVESYHQQSEVEPHIYQVGEEAYRCLVGQLGKVNQSIVVSGESGAGKTVSARHLVQYITLVSSPGTISCEDFKGEEIERRILQSNLILEAFGNSVTQRNDNSSRFGKYIHLQFSRHGQLQGANILTYLLEKTRVVHQGPRECNFHIFYQLLQGIDDWPVPSAISKELKNANFKITPPATGPVHENRHLGQTLKAMTEIGLPVDFQQNIFQVLSAILFLGNIEFCPLEDEICKLLEDEVTEMAMRVTADLLSVETSDLEQMFLYRSIQPGGHARHSVFVKPVPQSEAQSRRDCLATLLYTRLFDWLVSFINTQIQASSYDYTIGLLDIYGFESFHINSLEQLCINYANEKLQQYFVRHFLKDLQREYEEECVEWSHINYTDNQPCLDLLEGQASVFGLLNEEVYLNRKSDSERLGERILSLVATHKCLSKGRQNISEPSFTVRHYAGDVTYSVEGLVTKNKDNIPVELVTMLQNSTNPFVSGLFKDYQTEENSGMTKKKKTVLAKFKSSLDYLLASLNTSDVHYIRCIKPNPLKQAAVFDRQYVMRQLVANGITEAVEISIHSFPVRLLYSDFLKRYGLVICHHQDPKLAEKHVGECGQDQAMLFDPLDMLYKKQLDMSSDPHRTPTPHKRRRRRTGLTSADHTRKCCAAVLRIVLDEVIDADTVRKQFGKTTLFLHQHQLDKLDSARATIMVDQVIKIQGAWRRCRQRKERLRRNWAAAKIQLFWRRWTKRRKQAAIVLIQKSVRMFLARKMFLMKQVEISRRKSSELKEKSRDEMAWVTPTEAFCEITNLVTIACPDDQIIRRKQICQDDKLLERKENHLPQCSINDTGTIQHLQERLSRQTIRDKRTDKRKGSWKTDPNEPSLKRLRLACSQYSHLDNINIAEGILTHRRLPMVPLRFHTRSSVLKNAHVIHQKETRCGLNDCLSDASP</sequence>